<comment type="caution">
    <text evidence="3">The sequence shown here is derived from an EMBL/GenBank/DDBJ whole genome shotgun (WGS) entry which is preliminary data.</text>
</comment>
<evidence type="ECO:0000256" key="1">
    <source>
        <dbReference type="ARBA" id="ARBA00010617"/>
    </source>
</evidence>
<accession>A0ABP9QCF4</accession>
<evidence type="ECO:0000313" key="3">
    <source>
        <dbReference type="EMBL" id="GAA5159574.1"/>
    </source>
</evidence>
<proteinExistence type="inferred from homology"/>
<evidence type="ECO:0000313" key="4">
    <source>
        <dbReference type="Proteomes" id="UP001428817"/>
    </source>
</evidence>
<keyword evidence="4" id="KW-1185">Reference proteome</keyword>
<dbReference type="PANTHER" id="PTHR46696">
    <property type="entry name" value="P450, PUTATIVE (EUROFUNG)-RELATED"/>
    <property type="match status" value="1"/>
</dbReference>
<keyword evidence="2" id="KW-0408">Iron</keyword>
<dbReference type="Pfam" id="PF00067">
    <property type="entry name" value="p450"/>
    <property type="match status" value="1"/>
</dbReference>
<sequence length="381" mass="43267">MLISLPARPPQFFDPTTEPAFDTTFDSWLVYSFRDVHQLLSDRERFSCEFGNSVEDPEHIHPTLAAMWATDGNRHRDLRAAVPNPFRPRTLHGLEAVVRTIVRDTLDAALPNRTGSVEAVEAIANPIATRTICHVLRMDPSTVTTVRSWLNRTYEVARTTHTLPAQPDVVEFFRTLIRDRWDILGNSLIDDLIAASKGGHTVDGCPMSEWDLIAYCTMLLWAGVETTSTGIANALLFLTHFGCFDQLRAAPGLVHGAVEETLRWYPPFPGVRRWARHDTEIAGHRIGKGEWITGWLSAANRDPRKFTNPNTFDIRRGSAHLTFGEGAHYCLGSPLARLEMRVLLEELLHRDVHLETDPERLPQRRIWLADVLEQTYFNYRA</sequence>
<keyword evidence="2" id="KW-0560">Oxidoreductase</keyword>
<dbReference type="InterPro" id="IPR017972">
    <property type="entry name" value="Cyt_P450_CS"/>
</dbReference>
<dbReference type="SUPFAM" id="SSF48264">
    <property type="entry name" value="Cytochrome P450"/>
    <property type="match status" value="1"/>
</dbReference>
<comment type="similarity">
    <text evidence="1 2">Belongs to the cytochrome P450 family.</text>
</comment>
<dbReference type="PRINTS" id="PR00359">
    <property type="entry name" value="BP450"/>
</dbReference>
<keyword evidence="2" id="KW-0349">Heme</keyword>
<dbReference type="Proteomes" id="UP001428817">
    <property type="component" value="Unassembled WGS sequence"/>
</dbReference>
<gene>
    <name evidence="3" type="ORF">GCM10023321_40920</name>
</gene>
<dbReference type="InterPro" id="IPR036396">
    <property type="entry name" value="Cyt_P450_sf"/>
</dbReference>
<evidence type="ECO:0000256" key="2">
    <source>
        <dbReference type="RuleBase" id="RU000461"/>
    </source>
</evidence>
<keyword evidence="2" id="KW-0503">Monooxygenase</keyword>
<organism evidence="3 4">
    <name type="scientific">Pseudonocardia eucalypti</name>
    <dbReference type="NCBI Taxonomy" id="648755"/>
    <lineage>
        <taxon>Bacteria</taxon>
        <taxon>Bacillati</taxon>
        <taxon>Actinomycetota</taxon>
        <taxon>Actinomycetes</taxon>
        <taxon>Pseudonocardiales</taxon>
        <taxon>Pseudonocardiaceae</taxon>
        <taxon>Pseudonocardia</taxon>
    </lineage>
</organism>
<dbReference type="EMBL" id="BAABJP010000019">
    <property type="protein sequence ID" value="GAA5159574.1"/>
    <property type="molecule type" value="Genomic_DNA"/>
</dbReference>
<name>A0ABP9QCF4_9PSEU</name>
<dbReference type="Gene3D" id="1.10.630.10">
    <property type="entry name" value="Cytochrome P450"/>
    <property type="match status" value="1"/>
</dbReference>
<keyword evidence="2" id="KW-0479">Metal-binding</keyword>
<dbReference type="InterPro" id="IPR001128">
    <property type="entry name" value="Cyt_P450"/>
</dbReference>
<protein>
    <submittedName>
        <fullName evidence="3">Cytochrome P450</fullName>
    </submittedName>
</protein>
<reference evidence="4" key="1">
    <citation type="journal article" date="2019" name="Int. J. Syst. Evol. Microbiol.">
        <title>The Global Catalogue of Microorganisms (GCM) 10K type strain sequencing project: providing services to taxonomists for standard genome sequencing and annotation.</title>
        <authorList>
            <consortium name="The Broad Institute Genomics Platform"/>
            <consortium name="The Broad Institute Genome Sequencing Center for Infectious Disease"/>
            <person name="Wu L."/>
            <person name="Ma J."/>
        </authorList>
    </citation>
    <scope>NUCLEOTIDE SEQUENCE [LARGE SCALE GENOMIC DNA]</scope>
    <source>
        <strain evidence="4">JCM 18303</strain>
    </source>
</reference>
<dbReference type="PROSITE" id="PS00086">
    <property type="entry name" value="CYTOCHROME_P450"/>
    <property type="match status" value="1"/>
</dbReference>
<dbReference type="PRINTS" id="PR00385">
    <property type="entry name" value="P450"/>
</dbReference>
<dbReference type="PANTHER" id="PTHR46696:SF1">
    <property type="entry name" value="CYTOCHROME P450 YJIB-RELATED"/>
    <property type="match status" value="1"/>
</dbReference>
<dbReference type="InterPro" id="IPR002397">
    <property type="entry name" value="Cyt_P450_B"/>
</dbReference>